<name>A0A2Z4XYI5_9GAMM</name>
<gene>
    <name evidence="2" type="ORF">CDH04_04350</name>
    <name evidence="3" type="ORF">FZC43_04355</name>
</gene>
<accession>A0A2Z4XYI5</accession>
<dbReference type="Proteomes" id="UP000681131">
    <property type="component" value="Chromosome"/>
</dbReference>
<dbReference type="EMBL" id="CP021781">
    <property type="protein sequence ID" value="AXA33688.1"/>
    <property type="molecule type" value="Genomic_DNA"/>
</dbReference>
<feature type="domain" description="Putative DNA-binding" evidence="1">
    <location>
        <begin position="13"/>
        <end position="84"/>
    </location>
</feature>
<dbReference type="RefSeq" id="WP_112869862.1">
    <property type="nucleotide sequence ID" value="NZ_CP021781.1"/>
</dbReference>
<evidence type="ECO:0000313" key="2">
    <source>
        <dbReference type="EMBL" id="AXA33688.1"/>
    </source>
</evidence>
<reference evidence="3 5" key="2">
    <citation type="submission" date="2019-08" db="EMBL/GenBank/DDBJ databases">
        <title>Complete genome sequences of Francisella adeliensis (FSC1325 and FSC1326).</title>
        <authorList>
            <person name="Ohrman C."/>
            <person name="Uneklint I."/>
            <person name="Vallesi A."/>
            <person name="Karlsson L."/>
            <person name="Sjodin A."/>
        </authorList>
    </citation>
    <scope>NUCLEOTIDE SEQUENCE [LARGE SCALE GENOMIC DNA]</scope>
    <source>
        <strain evidence="3 5">FSC1325</strain>
    </source>
</reference>
<dbReference type="Pfam" id="PF09836">
    <property type="entry name" value="DUF2063"/>
    <property type="match status" value="1"/>
</dbReference>
<dbReference type="AlphaFoldDB" id="A0A2Z4XYI5"/>
<protein>
    <submittedName>
        <fullName evidence="3">DUF2063 domain-containing protein</fullName>
    </submittedName>
</protein>
<proteinExistence type="predicted"/>
<keyword evidence="5" id="KW-1185">Reference proteome</keyword>
<reference evidence="2 4" key="1">
    <citation type="submission" date="2017-06" db="EMBL/GenBank/DDBJ databases">
        <title>Complete genome of Francisella adeliensis.</title>
        <authorList>
            <person name="Vallesi A."/>
            <person name="Sjodin A."/>
        </authorList>
    </citation>
    <scope>NUCLEOTIDE SEQUENCE [LARGE SCALE GENOMIC DNA]</scope>
    <source>
        <strain evidence="2 4">FDC440</strain>
    </source>
</reference>
<dbReference type="EMBL" id="CP043424">
    <property type="protein sequence ID" value="QIW11922.1"/>
    <property type="molecule type" value="Genomic_DNA"/>
</dbReference>
<evidence type="ECO:0000313" key="3">
    <source>
        <dbReference type="EMBL" id="QIW11922.1"/>
    </source>
</evidence>
<organism evidence="2 4">
    <name type="scientific">Francisella adeliensis</name>
    <dbReference type="NCBI Taxonomy" id="2007306"/>
    <lineage>
        <taxon>Bacteria</taxon>
        <taxon>Pseudomonadati</taxon>
        <taxon>Pseudomonadota</taxon>
        <taxon>Gammaproteobacteria</taxon>
        <taxon>Thiotrichales</taxon>
        <taxon>Francisellaceae</taxon>
        <taxon>Francisella</taxon>
    </lineage>
</organism>
<dbReference type="Gene3D" id="1.10.150.690">
    <property type="entry name" value="DUF2063"/>
    <property type="match status" value="1"/>
</dbReference>
<dbReference type="Proteomes" id="UP000251120">
    <property type="component" value="Chromosome"/>
</dbReference>
<dbReference type="OrthoDB" id="7595107at2"/>
<dbReference type="InterPro" id="IPR018640">
    <property type="entry name" value="DUF2063"/>
</dbReference>
<evidence type="ECO:0000259" key="1">
    <source>
        <dbReference type="Pfam" id="PF09836"/>
    </source>
</evidence>
<dbReference type="KEGG" id="fad:CDH04_04350"/>
<sequence length="239" mass="28026">MKIPESLKLQMENFTNSIRTGSKTKDLELYREFIVSNVEGVLENTFPYFNTYASDKNKNELVDYFLQQNDSNDPAFHQIATEFLKCSQNIELGTELKKLLEFEWLIFNTEISPEKAFDNKQINIEIDYRDVVKVDANPTLNFISLPFEICDLEKSFDSVDDISYAVYRNINDRVTYQKVSIVDHLVLKSLIDEGVEKTFELIGYENLSINRKSDFFKKITNWHNQNMIRLNLKGEKNDK</sequence>
<evidence type="ECO:0000313" key="5">
    <source>
        <dbReference type="Proteomes" id="UP000681131"/>
    </source>
</evidence>
<evidence type="ECO:0000313" key="4">
    <source>
        <dbReference type="Proteomes" id="UP000251120"/>
    </source>
</evidence>
<dbReference type="InterPro" id="IPR044922">
    <property type="entry name" value="DUF2063_N_sf"/>
</dbReference>